<dbReference type="Proteomes" id="UP000663870">
    <property type="component" value="Unassembled WGS sequence"/>
</dbReference>
<dbReference type="Gene3D" id="3.30.70.330">
    <property type="match status" value="1"/>
</dbReference>
<evidence type="ECO:0008006" key="4">
    <source>
        <dbReference type="Google" id="ProtNLM"/>
    </source>
</evidence>
<reference evidence="2" key="1">
    <citation type="submission" date="2021-02" db="EMBL/GenBank/DDBJ databases">
        <authorList>
            <person name="Nowell W R."/>
        </authorList>
    </citation>
    <scope>NUCLEOTIDE SEQUENCE</scope>
</reference>
<dbReference type="Pfam" id="PF04847">
    <property type="entry name" value="Calcipressin"/>
    <property type="match status" value="1"/>
</dbReference>
<evidence type="ECO:0000313" key="3">
    <source>
        <dbReference type="Proteomes" id="UP000663870"/>
    </source>
</evidence>
<accession>A0A814E8F4</accession>
<dbReference type="InterPro" id="IPR035979">
    <property type="entry name" value="RBD_domain_sf"/>
</dbReference>
<comment type="similarity">
    <text evidence="1">Belongs to the RCAN family.</text>
</comment>
<organism evidence="2 3">
    <name type="scientific">Rotaria sordida</name>
    <dbReference type="NCBI Taxonomy" id="392033"/>
    <lineage>
        <taxon>Eukaryota</taxon>
        <taxon>Metazoa</taxon>
        <taxon>Spiralia</taxon>
        <taxon>Gnathifera</taxon>
        <taxon>Rotifera</taxon>
        <taxon>Eurotatoria</taxon>
        <taxon>Bdelloidea</taxon>
        <taxon>Philodinida</taxon>
        <taxon>Philodinidae</taxon>
        <taxon>Rotaria</taxon>
    </lineage>
</organism>
<dbReference type="AlphaFoldDB" id="A0A814E8F4"/>
<keyword evidence="3" id="KW-1185">Reference proteome</keyword>
<dbReference type="GO" id="GO:0019722">
    <property type="term" value="P:calcium-mediated signaling"/>
    <property type="evidence" value="ECO:0007669"/>
    <property type="project" value="InterPro"/>
</dbReference>
<proteinExistence type="inferred from homology"/>
<dbReference type="PANTHER" id="PTHR10300">
    <property type="entry name" value="CALCIPRESSIN"/>
    <property type="match status" value="1"/>
</dbReference>
<dbReference type="InterPro" id="IPR012677">
    <property type="entry name" value="Nucleotide-bd_a/b_plait_sf"/>
</dbReference>
<gene>
    <name evidence="2" type="ORF">JXQ802_LOCUS12321</name>
</gene>
<protein>
    <recommendedName>
        <fullName evidence="4">Calcipressin-like protein</fullName>
    </recommendedName>
</protein>
<dbReference type="GO" id="GO:0008597">
    <property type="term" value="F:calcium-dependent protein serine/threonine phosphatase regulator activity"/>
    <property type="evidence" value="ECO:0007669"/>
    <property type="project" value="TreeGrafter"/>
</dbReference>
<dbReference type="GO" id="GO:0005737">
    <property type="term" value="C:cytoplasm"/>
    <property type="evidence" value="ECO:0007669"/>
    <property type="project" value="TreeGrafter"/>
</dbReference>
<dbReference type="GO" id="GO:0003676">
    <property type="term" value="F:nucleic acid binding"/>
    <property type="evidence" value="ECO:0007669"/>
    <property type="project" value="InterPro"/>
</dbReference>
<sequence length="291" mass="33499">MTETTTTNIVPNVDSTLITETEILSNSFVPINIYRHDSQIELNNYYINYIDDRLVQSELKTVEMNDNLTSMSVIEENSCQLEVSQLPEEIFNDENIQCEFECIFHEFDPEVIISYSNIFQRIYLTFSDSILAFQVRTNMNGKEFHNKKIQISYLFKNSSSIKYLKPPKQERLYMESPPTTPPIGWVAKREELPDINFDLFIALSKLQSNEPFEILPKQNNLPAIIIHPCSDTSSSDDDLDDVINPIIDEFGHKKYQTIEAKRRAHILHDAILVPGEQQIKQSAGDGDKLVS</sequence>
<dbReference type="SUPFAM" id="SSF54928">
    <property type="entry name" value="RNA-binding domain, RBD"/>
    <property type="match status" value="1"/>
</dbReference>
<dbReference type="EMBL" id="CAJNOL010000253">
    <property type="protein sequence ID" value="CAF0964030.1"/>
    <property type="molecule type" value="Genomic_DNA"/>
</dbReference>
<dbReference type="PANTHER" id="PTHR10300:SF14">
    <property type="entry name" value="PROTEIN SARAH"/>
    <property type="match status" value="1"/>
</dbReference>
<evidence type="ECO:0000256" key="1">
    <source>
        <dbReference type="ARBA" id="ARBA00008209"/>
    </source>
</evidence>
<evidence type="ECO:0000313" key="2">
    <source>
        <dbReference type="EMBL" id="CAF0964030.1"/>
    </source>
</evidence>
<dbReference type="InterPro" id="IPR006931">
    <property type="entry name" value="Calcipressin"/>
</dbReference>
<dbReference type="GO" id="GO:0005634">
    <property type="term" value="C:nucleus"/>
    <property type="evidence" value="ECO:0007669"/>
    <property type="project" value="TreeGrafter"/>
</dbReference>
<name>A0A814E8F4_9BILA</name>
<comment type="caution">
    <text evidence="2">The sequence shown here is derived from an EMBL/GenBank/DDBJ whole genome shotgun (WGS) entry which is preliminary data.</text>
</comment>